<evidence type="ECO:0000313" key="5">
    <source>
        <dbReference type="EMBL" id="SFE39181.1"/>
    </source>
</evidence>
<dbReference type="InterPro" id="IPR036866">
    <property type="entry name" value="RibonucZ/Hydroxyglut_hydro"/>
</dbReference>
<dbReference type="Pfam" id="PF07521">
    <property type="entry name" value="RMMBL"/>
    <property type="match status" value="1"/>
</dbReference>
<dbReference type="Pfam" id="PF10996">
    <property type="entry name" value="Beta-Casp"/>
    <property type="match status" value="1"/>
</dbReference>
<feature type="region of interest" description="Disordered" evidence="2">
    <location>
        <begin position="163"/>
        <end position="212"/>
    </location>
</feature>
<dbReference type="SMART" id="SM00849">
    <property type="entry name" value="Lactamase_B"/>
    <property type="match status" value="1"/>
</dbReference>
<proteinExistence type="predicted"/>
<keyword evidence="5" id="KW-0269">Exonuclease</keyword>
<evidence type="ECO:0000259" key="3">
    <source>
        <dbReference type="SMART" id="SM00849"/>
    </source>
</evidence>
<dbReference type="Proteomes" id="UP000199645">
    <property type="component" value="Unassembled WGS sequence"/>
</dbReference>
<dbReference type="AlphaFoldDB" id="A0A1I2A5H8"/>
<dbReference type="Pfam" id="PF00753">
    <property type="entry name" value="Lactamase_B"/>
    <property type="match status" value="1"/>
</dbReference>
<evidence type="ECO:0000256" key="2">
    <source>
        <dbReference type="SAM" id="MobiDB-lite"/>
    </source>
</evidence>
<feature type="domain" description="Beta-Casp" evidence="4">
    <location>
        <begin position="678"/>
        <end position="782"/>
    </location>
</feature>
<protein>
    <submittedName>
        <fullName evidence="5">RNA processing exonuclease, beta-lactamase fold, Cft2 family</fullName>
    </submittedName>
</protein>
<evidence type="ECO:0000259" key="4">
    <source>
        <dbReference type="SMART" id="SM01027"/>
    </source>
</evidence>
<evidence type="ECO:0000256" key="1">
    <source>
        <dbReference type="ARBA" id="ARBA00022801"/>
    </source>
</evidence>
<organism evidence="5 6">
    <name type="scientific">Actinoplanes philippinensis</name>
    <dbReference type="NCBI Taxonomy" id="35752"/>
    <lineage>
        <taxon>Bacteria</taxon>
        <taxon>Bacillati</taxon>
        <taxon>Actinomycetota</taxon>
        <taxon>Actinomycetes</taxon>
        <taxon>Micromonosporales</taxon>
        <taxon>Micromonosporaceae</taxon>
        <taxon>Actinoplanes</taxon>
    </lineage>
</organism>
<dbReference type="SMART" id="SM01027">
    <property type="entry name" value="Beta-Casp"/>
    <property type="match status" value="1"/>
</dbReference>
<dbReference type="EMBL" id="FONV01000001">
    <property type="protein sequence ID" value="SFE39181.1"/>
    <property type="molecule type" value="Genomic_DNA"/>
</dbReference>
<dbReference type="Gene3D" id="3.40.50.10890">
    <property type="match status" value="1"/>
</dbReference>
<dbReference type="Gene3D" id="3.60.15.10">
    <property type="entry name" value="Ribonuclease Z/Hydroxyacylglutathione hydrolase-like"/>
    <property type="match status" value="1"/>
</dbReference>
<evidence type="ECO:0000313" key="6">
    <source>
        <dbReference type="Proteomes" id="UP000199645"/>
    </source>
</evidence>
<dbReference type="SUPFAM" id="SSF56281">
    <property type="entry name" value="Metallo-hydrolase/oxidoreductase"/>
    <property type="match status" value="1"/>
</dbReference>
<name>A0A1I2A5H8_9ACTN</name>
<dbReference type="InterPro" id="IPR001279">
    <property type="entry name" value="Metallo-B-lactamas"/>
</dbReference>
<accession>A0A1I2A5H8</accession>
<dbReference type="GO" id="GO:0004527">
    <property type="term" value="F:exonuclease activity"/>
    <property type="evidence" value="ECO:0007669"/>
    <property type="project" value="UniProtKB-KW"/>
</dbReference>
<feature type="region of interest" description="Disordered" evidence="2">
    <location>
        <begin position="304"/>
        <end position="323"/>
    </location>
</feature>
<dbReference type="GO" id="GO:0004521">
    <property type="term" value="F:RNA endonuclease activity"/>
    <property type="evidence" value="ECO:0007669"/>
    <property type="project" value="TreeGrafter"/>
</dbReference>
<dbReference type="InterPro" id="IPR050698">
    <property type="entry name" value="MBL"/>
</dbReference>
<dbReference type="OrthoDB" id="2971563at2"/>
<feature type="region of interest" description="Disordered" evidence="2">
    <location>
        <begin position="1"/>
        <end position="24"/>
    </location>
</feature>
<dbReference type="PANTHER" id="PTHR11203">
    <property type="entry name" value="CLEAVAGE AND POLYADENYLATION SPECIFICITY FACTOR FAMILY MEMBER"/>
    <property type="match status" value="1"/>
</dbReference>
<keyword evidence="6" id="KW-1185">Reference proteome</keyword>
<dbReference type="CDD" id="cd16295">
    <property type="entry name" value="TTHA0252-CPSF-like_MBL-fold"/>
    <property type="match status" value="1"/>
</dbReference>
<gene>
    <name evidence="5" type="ORF">SAMN05421541_101521</name>
</gene>
<keyword evidence="5" id="KW-0540">Nuclease</keyword>
<dbReference type="STRING" id="35752.SAMN05421541_101521"/>
<dbReference type="InterPro" id="IPR022712">
    <property type="entry name" value="Beta_Casp"/>
</dbReference>
<feature type="compositionally biased region" description="Basic and acidic residues" evidence="2">
    <location>
        <begin position="1"/>
        <end position="12"/>
    </location>
</feature>
<feature type="compositionally biased region" description="Polar residues" evidence="2">
    <location>
        <begin position="168"/>
        <end position="177"/>
    </location>
</feature>
<sequence length="876" mass="95149">MRQQRRTGDKPHRASSRRSGGGDQLNQVLLAAAETLNEWRSLHPRRRPGRAVSWLVPSWPSGLLLSRYGQRLAEGLVADRVLREHARARVGLSLLTQDDRTTLFELSQAAAVSMSGDSDDDISGSGHSERAVASMSRQLIARALLDPNDATAATGASLFRRLPVGSTGMPSQQNSEPSGAGVTAGLQSESAAAPRAGQGRLPRQRQDSDSRELRRLVGTSAKELTRARAELSSAQAEVEALKATLVRLTQERDQARANLPSRQQRQRLENAIQLAADLRKARKQLSDLREERVAQKRAHSAQVGELEDAVAAAQAERDKATDARHRLEDRLGDLPGRAHYLQNLLKGRISRLEADLEDLPRNQARTRLAREVTQLRELSEHLDRVLPATGVDSDPQIGTGAAQVATHEAAGAQSVDRAEYRPVAYASADRGLRVEVLGGGHEIGGSAVLVEAGSTRILVDAGVRPNADSPRLAAPPRIARAQEGRLDAVVVTHGHNDHAGFVPKVIADQPRAATICTPATAALMPEMWADAKRVMEQQANDMAEYGWLAPLYGEPEVEAAEKSLRPLTYGRPHNIKDLTIQLFDAGHILGAAGVVITAGDQRAVITGDIYNLPQLSVGSAQLPPKLAREADLLVIESTYCDRRHRDRALQIQDFVRAIAEVVGGGGRVLIPAFGLGRAQEVALMLRQQLPDVPVLVDGLARAISDIYEREAHLDIFGGNVQRVDNRQRSRLMQTFQTGVVITTSGMLTGGFAVPWAQQILPDPHSALFVCGYQDEESAGRALQRLAERDDPTVPATLPLQTQDGPVAVPVAARVETYSLSAHADRDGLTEIIDELAPARTMLVHGLGREQKKFRETLERARGRRTVRNDLPWSGLA</sequence>
<feature type="domain" description="Metallo-beta-lactamase" evidence="3">
    <location>
        <begin position="444"/>
        <end position="665"/>
    </location>
</feature>
<keyword evidence="1" id="KW-0378">Hydrolase</keyword>
<reference evidence="5 6" key="1">
    <citation type="submission" date="2016-10" db="EMBL/GenBank/DDBJ databases">
        <authorList>
            <person name="de Groot N.N."/>
        </authorList>
    </citation>
    <scope>NUCLEOTIDE SEQUENCE [LARGE SCALE GENOMIC DNA]</scope>
    <source>
        <strain evidence="5 6">DSM 43019</strain>
    </source>
</reference>
<dbReference type="InterPro" id="IPR011108">
    <property type="entry name" value="RMMBL"/>
</dbReference>
<dbReference type="PANTHER" id="PTHR11203:SF37">
    <property type="entry name" value="INTEGRATOR COMPLEX SUBUNIT 11"/>
    <property type="match status" value="1"/>
</dbReference>